<keyword evidence="11" id="KW-1185">Reference proteome</keyword>
<dbReference type="SUPFAM" id="SSF52980">
    <property type="entry name" value="Restriction endonuclease-like"/>
    <property type="match status" value="1"/>
</dbReference>
<feature type="coiled-coil region" evidence="6">
    <location>
        <begin position="470"/>
        <end position="497"/>
    </location>
</feature>
<gene>
    <name evidence="10" type="ORF">GCM10023225_01680</name>
</gene>
<reference evidence="11" key="1">
    <citation type="journal article" date="2019" name="Int. J. Syst. Evol. Microbiol.">
        <title>The Global Catalogue of Microorganisms (GCM) 10K type strain sequencing project: providing services to taxonomists for standard genome sequencing and annotation.</title>
        <authorList>
            <consortium name="The Broad Institute Genomics Platform"/>
            <consortium name="The Broad Institute Genome Sequencing Center for Infectious Disease"/>
            <person name="Wu L."/>
            <person name="Ma J."/>
        </authorList>
    </citation>
    <scope>NUCLEOTIDE SEQUENCE [LARGE SCALE GENOMIC DNA]</scope>
    <source>
        <strain evidence="11">JCM 18126</strain>
    </source>
</reference>
<dbReference type="InterPro" id="IPR041679">
    <property type="entry name" value="DNA2/NAM7-like_C"/>
</dbReference>
<evidence type="ECO:0000259" key="7">
    <source>
        <dbReference type="Pfam" id="PF13086"/>
    </source>
</evidence>
<feature type="domain" description="DNA2/NAM7 helicase helicase" evidence="7">
    <location>
        <begin position="364"/>
        <end position="489"/>
    </location>
</feature>
<evidence type="ECO:0000256" key="1">
    <source>
        <dbReference type="ARBA" id="ARBA00007913"/>
    </source>
</evidence>
<dbReference type="InterPro" id="IPR050534">
    <property type="entry name" value="Coronavir_polyprotein_1ab"/>
</dbReference>
<feature type="domain" description="DNA2/NAM7 helicase-like C-terminal" evidence="8">
    <location>
        <begin position="1129"/>
        <end position="1310"/>
    </location>
</feature>
<dbReference type="GO" id="GO:0004519">
    <property type="term" value="F:endonuclease activity"/>
    <property type="evidence" value="ECO:0007669"/>
    <property type="project" value="UniProtKB-KW"/>
</dbReference>
<dbReference type="InterPro" id="IPR027417">
    <property type="entry name" value="P-loop_NTPase"/>
</dbReference>
<evidence type="ECO:0000259" key="9">
    <source>
        <dbReference type="Pfam" id="PF18741"/>
    </source>
</evidence>
<evidence type="ECO:0000256" key="3">
    <source>
        <dbReference type="ARBA" id="ARBA00022801"/>
    </source>
</evidence>
<dbReference type="CDD" id="cd18808">
    <property type="entry name" value="SF1_C_Upf1"/>
    <property type="match status" value="1"/>
</dbReference>
<dbReference type="EMBL" id="BAABIL010000010">
    <property type="protein sequence ID" value="GAA4961743.1"/>
    <property type="molecule type" value="Genomic_DNA"/>
</dbReference>
<keyword evidence="5" id="KW-0067">ATP-binding</keyword>
<comment type="caution">
    <text evidence="10">The sequence shown here is derived from an EMBL/GenBank/DDBJ whole genome shotgun (WGS) entry which is preliminary data.</text>
</comment>
<proteinExistence type="inferred from homology"/>
<keyword evidence="4" id="KW-0347">Helicase</keyword>
<evidence type="ECO:0000313" key="11">
    <source>
        <dbReference type="Proteomes" id="UP001501195"/>
    </source>
</evidence>
<name>A0ABP9H4U7_9ACTN</name>
<dbReference type="InterPro" id="IPR011335">
    <property type="entry name" value="Restrct_endonuc-II-like"/>
</dbReference>
<keyword evidence="2" id="KW-0547">Nucleotide-binding</keyword>
<dbReference type="InterPro" id="IPR047187">
    <property type="entry name" value="SF1_C_Upf1"/>
</dbReference>
<dbReference type="RefSeq" id="WP_345710400.1">
    <property type="nucleotide sequence ID" value="NZ_BAABIL010000010.1"/>
</dbReference>
<evidence type="ECO:0000256" key="6">
    <source>
        <dbReference type="SAM" id="Coils"/>
    </source>
</evidence>
<evidence type="ECO:0000256" key="2">
    <source>
        <dbReference type="ARBA" id="ARBA00022741"/>
    </source>
</evidence>
<dbReference type="PANTHER" id="PTHR43788:SF8">
    <property type="entry name" value="DNA-BINDING PROTEIN SMUBP-2"/>
    <property type="match status" value="1"/>
</dbReference>
<evidence type="ECO:0000256" key="5">
    <source>
        <dbReference type="ARBA" id="ARBA00022840"/>
    </source>
</evidence>
<evidence type="ECO:0000256" key="4">
    <source>
        <dbReference type="ARBA" id="ARBA00022806"/>
    </source>
</evidence>
<dbReference type="Pfam" id="PF18741">
    <property type="entry name" value="MTES_1575"/>
    <property type="match status" value="1"/>
</dbReference>
<dbReference type="Pfam" id="PF13086">
    <property type="entry name" value="AAA_11"/>
    <property type="match status" value="1"/>
</dbReference>
<organism evidence="10 11">
    <name type="scientific">Kineococcus glutinatus</name>
    <dbReference type="NCBI Taxonomy" id="1070872"/>
    <lineage>
        <taxon>Bacteria</taxon>
        <taxon>Bacillati</taxon>
        <taxon>Actinomycetota</taxon>
        <taxon>Actinomycetes</taxon>
        <taxon>Kineosporiales</taxon>
        <taxon>Kineosporiaceae</taxon>
        <taxon>Kineococcus</taxon>
    </lineage>
</organism>
<sequence length="1497" mass="163705">MAVAESALSRQMVGQTARLVEFLRDLARAGRAPVLDVAAYRHVLWLVDLPEGVAADSTAEVGDVLCSFAPVPAEAAPALPGVLHGWVETATIDDSSAPLPELQEAPLTLEALDSADAAPSDREVRRAYERWSAEWTAWAECDRRTAPARRWYDELSTIYRQLSQQDDQYELVLATGLITVQPPKTPRVRNHLLSTRLGIEVDERTGVLRLAVAEGGGLRVHDRDLLTGVEGFDAARAEPSRVTARAMEAGPLADDNHELLEQWRVLGLPSCRAYEKDWQPQEEVAATPVLRFAPALVLRPRGRASLIGYYERMLEALSGADGAAPLGLAQLLTALEPHERRRWLAAEGSTTELTADPLFPLPANPEQARIMTRLRHETGVVVQGPPGTGKTHTIANLVSALVAEGQRVLVTSQKAQALAVLRDKLPAEVQQLCVSMTDQGRGGSAELSRSVNALVDRHSSFDQAEYTRAVADLAAQRDAARSAVARLTEQIRALRESETYHHPEVAPGYSGTLGTIAARLRDRRERLGWMPTPLPTGAPASLPVPAARIGELVGLLAGATAERRARTAQVIPPGDALLSPEVLTGLVAAERAAAVEARAARSDLTEALQPIDDAAFTRLQPAAERIGAGLSTLRSGPADWRQQCLDDALAGRDASLWQQVSDVADRAEDAERLLRSLGLRTVELPAFEATGAGSRAGQLAAGRALHEYFRSGGKLKGLLKPAVQKQAAPLLDGAAVDGLAPTNAELLELVLARLEAEVTVDALAARWADVGLSVPADAPLGRRISQLVGAARELTSIGELVQAMERMRDELAAAGVALSLTTWEQWAELVEGLESVRAQLAARRATDAVDRAVEDVERIAGVERAAPECRNLITAARSRDVDAYAAACTALADARIDVEQQARADELWRELNAAHPGLAQLVQATAGDPAWQQRLGSLADAWAWAAAQTFFDAQRAPGREAQLDQQLDEAIRTVRSLTAQLAAAKAWQACLARMTAKQSQALRSYQQNTKSMGKGTGKYVHYYARGAREAMADARGAVPAWIMPLAEVLETVPPDKNSFDVVIIDEASQASIEALFLLWLAPRVIVVGDDKQCAPSAVSHGELQPIFDKLDDYLPDLPRHLRNSLTPRDSLFSLLKTRFGGMVQLREHFRCMPEIIDWSSRQFYAESPLVPLRQFGSDRLQPLRLTHVPGAVSDGVNARLRNKAEATAIAERVATCLDDPAYRGKTFGVIVLQGQAQVDLIEDELRRLVPADAFEQRKLRVGTPPDFQGDERHVAFLSMVVAEKRNALSREEDQRRFNVAASRAQDQMWLFHSVTPDLLSPKDLRRSLLTYLINPPAPRVASDLANVTPDEPHEPFDSLFEQRVYLRIRERGYQVTPQWEVNGRRIDLVVTGAKGRLAVECDGEHWHSSPEQRLNDLHREQELKRAGWQFWRVRDSEFNYDPDRAMAGLWEALERRGIHPHEGVERTPLSASAEDWVPTELVKDDTAVVGQGRASTS</sequence>
<feature type="domain" description="Restriction endonuclease type II-like" evidence="9">
    <location>
        <begin position="1360"/>
        <end position="1453"/>
    </location>
</feature>
<dbReference type="InterPro" id="IPR049468">
    <property type="entry name" value="Restrct_endonuc-II-like_dom"/>
</dbReference>
<protein>
    <submittedName>
        <fullName evidence="10">Very short patch repair endonuclease</fullName>
    </submittedName>
</protein>
<dbReference type="Proteomes" id="UP001501195">
    <property type="component" value="Unassembled WGS sequence"/>
</dbReference>
<dbReference type="Pfam" id="PF13087">
    <property type="entry name" value="AAA_12"/>
    <property type="match status" value="1"/>
</dbReference>
<dbReference type="Gene3D" id="3.40.50.300">
    <property type="entry name" value="P-loop containing nucleotide triphosphate hydrolases"/>
    <property type="match status" value="3"/>
</dbReference>
<keyword evidence="10" id="KW-0255">Endonuclease</keyword>
<dbReference type="InterPro" id="IPR041677">
    <property type="entry name" value="DNA2/NAM7_AAA_11"/>
</dbReference>
<comment type="similarity">
    <text evidence="1">Belongs to the DNA2/NAM7 helicase family.</text>
</comment>
<evidence type="ECO:0000259" key="8">
    <source>
        <dbReference type="Pfam" id="PF13087"/>
    </source>
</evidence>
<dbReference type="PANTHER" id="PTHR43788">
    <property type="entry name" value="DNA2/NAM7 HELICASE FAMILY MEMBER"/>
    <property type="match status" value="1"/>
</dbReference>
<keyword evidence="10" id="KW-0540">Nuclease</keyword>
<accession>A0ABP9H4U7</accession>
<dbReference type="Gene3D" id="3.40.960.10">
    <property type="entry name" value="VSR Endonuclease"/>
    <property type="match status" value="1"/>
</dbReference>
<evidence type="ECO:0000313" key="10">
    <source>
        <dbReference type="EMBL" id="GAA4961743.1"/>
    </source>
</evidence>
<dbReference type="SUPFAM" id="SSF52540">
    <property type="entry name" value="P-loop containing nucleoside triphosphate hydrolases"/>
    <property type="match status" value="1"/>
</dbReference>
<keyword evidence="6" id="KW-0175">Coiled coil</keyword>
<keyword evidence="3" id="KW-0378">Hydrolase</keyword>